<dbReference type="OrthoDB" id="691673at2759"/>
<dbReference type="PANTHER" id="PTHR47595">
    <property type="entry name" value="HEAT SHOCK 70 KDA PROTEIN 14"/>
    <property type="match status" value="1"/>
</dbReference>
<dbReference type="Pfam" id="PF13837">
    <property type="entry name" value="Myb_DNA-bind_4"/>
    <property type="match status" value="1"/>
</dbReference>
<keyword evidence="3" id="KW-1185">Reference proteome</keyword>
<protein>
    <submittedName>
        <fullName evidence="4">Uncharacterized protein LOC112459482</fullName>
    </submittedName>
</protein>
<dbReference type="RefSeq" id="XP_024879362.1">
    <property type="nucleotide sequence ID" value="XM_025023594.1"/>
</dbReference>
<gene>
    <name evidence="4" type="primary">LOC112459482</name>
</gene>
<sequence length="304" mass="35140">MKRSVQSENMPLHECNNNQELLDLKLLDEATNTQYVVKVRREMYNRAHKDMLFATTLLQKAKKALNSKSTHSSAGSASPVNVMANDNSTPSCSNITNAAVLNDTVNDENILSTSDSENISDTPDTEVIKEKWGHEATLLLVSLYKEKLYMMEKGSHKKMWIEIAQRMKEKKYNFTGSQCHNKMDALKRRYRQIVDHNAQSGNDKKDWIYLDVLDDIFQKQHWIKPLSVAGSNIKDSEHSPLTDSNNENESPFKQRKISLTEARAKYLKDSLEEKRLKRLETANYRDTKLQILREIKEAFEKQKQ</sequence>
<accession>A0A6J1QAM0</accession>
<name>A0A6J1QAM0_9HYME</name>
<dbReference type="PANTHER" id="PTHR47595:SF1">
    <property type="entry name" value="MYB_SANT-LIKE DNA-BINDING DOMAIN-CONTAINING PROTEIN"/>
    <property type="match status" value="1"/>
</dbReference>
<evidence type="ECO:0000313" key="4">
    <source>
        <dbReference type="RefSeq" id="XP_024879362.1"/>
    </source>
</evidence>
<dbReference type="InterPro" id="IPR044822">
    <property type="entry name" value="Myb_DNA-bind_4"/>
</dbReference>
<organism evidence="3 4">
    <name type="scientific">Temnothorax curvispinosus</name>
    <dbReference type="NCBI Taxonomy" id="300111"/>
    <lineage>
        <taxon>Eukaryota</taxon>
        <taxon>Metazoa</taxon>
        <taxon>Ecdysozoa</taxon>
        <taxon>Arthropoda</taxon>
        <taxon>Hexapoda</taxon>
        <taxon>Insecta</taxon>
        <taxon>Pterygota</taxon>
        <taxon>Neoptera</taxon>
        <taxon>Endopterygota</taxon>
        <taxon>Hymenoptera</taxon>
        <taxon>Apocrita</taxon>
        <taxon>Aculeata</taxon>
        <taxon>Formicoidea</taxon>
        <taxon>Formicidae</taxon>
        <taxon>Myrmicinae</taxon>
        <taxon>Temnothorax</taxon>
    </lineage>
</organism>
<dbReference type="Proteomes" id="UP000504618">
    <property type="component" value="Unplaced"/>
</dbReference>
<dbReference type="Gene3D" id="1.10.10.60">
    <property type="entry name" value="Homeodomain-like"/>
    <property type="match status" value="1"/>
</dbReference>
<dbReference type="AlphaFoldDB" id="A0A6J1QAM0"/>
<proteinExistence type="predicted"/>
<feature type="compositionally biased region" description="Polar residues" evidence="1">
    <location>
        <begin position="241"/>
        <end position="251"/>
    </location>
</feature>
<evidence type="ECO:0000313" key="3">
    <source>
        <dbReference type="Proteomes" id="UP000504618"/>
    </source>
</evidence>
<feature type="region of interest" description="Disordered" evidence="1">
    <location>
        <begin position="233"/>
        <end position="254"/>
    </location>
</feature>
<evidence type="ECO:0000256" key="1">
    <source>
        <dbReference type="SAM" id="MobiDB-lite"/>
    </source>
</evidence>
<evidence type="ECO:0000259" key="2">
    <source>
        <dbReference type="Pfam" id="PF13837"/>
    </source>
</evidence>
<dbReference type="GeneID" id="112459482"/>
<feature type="domain" description="Myb/SANT-like DNA-binding" evidence="2">
    <location>
        <begin position="130"/>
        <end position="216"/>
    </location>
</feature>
<reference evidence="4" key="1">
    <citation type="submission" date="2025-08" db="UniProtKB">
        <authorList>
            <consortium name="RefSeq"/>
        </authorList>
    </citation>
    <scope>IDENTIFICATION</scope>
    <source>
        <tissue evidence="4">Whole body</tissue>
    </source>
</reference>